<evidence type="ECO:0000313" key="2">
    <source>
        <dbReference type="Proteomes" id="UP000670092"/>
    </source>
</evidence>
<accession>A0A8H7YJW1</accession>
<sequence>MHPDCLHLIDISSHHISHYYPSFTFRFQRPNQSTQVFVLQLYSFEPLSIKRLIPLALTVSNKAPRRRVKGLKSQ</sequence>
<proteinExistence type="predicted"/>
<comment type="caution">
    <text evidence="1">The sequence shown here is derived from an EMBL/GenBank/DDBJ whole genome shotgun (WGS) entry which is preliminary data.</text>
</comment>
<organism evidence="1 2">
    <name type="scientific">Ajellomyces capsulatus</name>
    <name type="common">Darling's disease fungus</name>
    <name type="synonym">Histoplasma capsulatum</name>
    <dbReference type="NCBI Taxonomy" id="5037"/>
    <lineage>
        <taxon>Eukaryota</taxon>
        <taxon>Fungi</taxon>
        <taxon>Dikarya</taxon>
        <taxon>Ascomycota</taxon>
        <taxon>Pezizomycotina</taxon>
        <taxon>Eurotiomycetes</taxon>
        <taxon>Eurotiomycetidae</taxon>
        <taxon>Onygenales</taxon>
        <taxon>Ajellomycetaceae</taxon>
        <taxon>Histoplasma</taxon>
    </lineage>
</organism>
<protein>
    <submittedName>
        <fullName evidence="1">Uncharacterized protein</fullName>
    </submittedName>
</protein>
<name>A0A8H7YJW1_AJECA</name>
<dbReference type="EMBL" id="JAEVHI010000005">
    <property type="protein sequence ID" value="KAG5291147.1"/>
    <property type="molecule type" value="Genomic_DNA"/>
</dbReference>
<gene>
    <name evidence="1" type="ORF">I7I52_08380</name>
</gene>
<evidence type="ECO:0000313" key="1">
    <source>
        <dbReference type="EMBL" id="KAG5291147.1"/>
    </source>
</evidence>
<reference evidence="1 2" key="1">
    <citation type="submission" date="2021-01" db="EMBL/GenBank/DDBJ databases">
        <title>Chromosome-level genome assembly of a human fungal pathogen reveals clustering of transcriptionally co-regulated genes.</title>
        <authorList>
            <person name="Voorhies M."/>
            <person name="Cohen S."/>
            <person name="Shea T.P."/>
            <person name="Petrus S."/>
            <person name="Munoz J.F."/>
            <person name="Poplawski S."/>
            <person name="Goldman W.E."/>
            <person name="Michael T."/>
            <person name="Cuomo C.A."/>
            <person name="Sil A."/>
            <person name="Beyhan S."/>
        </authorList>
    </citation>
    <scope>NUCLEOTIDE SEQUENCE [LARGE SCALE GENOMIC DNA]</scope>
    <source>
        <strain evidence="1 2">G184AR</strain>
    </source>
</reference>
<dbReference type="Proteomes" id="UP000670092">
    <property type="component" value="Unassembled WGS sequence"/>
</dbReference>
<dbReference type="VEuPathDB" id="FungiDB:I7I52_08380"/>
<dbReference type="AlphaFoldDB" id="A0A8H7YJW1"/>